<evidence type="ECO:0000256" key="4">
    <source>
        <dbReference type="ARBA" id="ARBA00022490"/>
    </source>
</evidence>
<keyword evidence="9" id="KW-0411">Iron-sulfur</keyword>
<gene>
    <name evidence="12" type="ORF">MNBD_NITROSPINAE02-1129</name>
</gene>
<dbReference type="SUPFAM" id="SSF102114">
    <property type="entry name" value="Radical SAM enzymes"/>
    <property type="match status" value="1"/>
</dbReference>
<evidence type="ECO:0000259" key="11">
    <source>
        <dbReference type="PROSITE" id="PS51918"/>
    </source>
</evidence>
<dbReference type="EC" id="2.8.1.8" evidence="2"/>
<comment type="cofactor">
    <cofactor evidence="1">
        <name>[4Fe-4S] cluster</name>
        <dbReference type="ChEBI" id="CHEBI:49883"/>
    </cofactor>
</comment>
<feature type="domain" description="Radical SAM core" evidence="11">
    <location>
        <begin position="45"/>
        <end position="262"/>
    </location>
</feature>
<name>A0A3B1CH03_9ZZZZ</name>
<dbReference type="SMART" id="SM00729">
    <property type="entry name" value="Elp3"/>
    <property type="match status" value="1"/>
</dbReference>
<dbReference type="InterPro" id="IPR006638">
    <property type="entry name" value="Elp3/MiaA/NifB-like_rSAM"/>
</dbReference>
<dbReference type="Pfam" id="PF04055">
    <property type="entry name" value="Radical_SAM"/>
    <property type="match status" value="1"/>
</dbReference>
<evidence type="ECO:0000256" key="9">
    <source>
        <dbReference type="ARBA" id="ARBA00023014"/>
    </source>
</evidence>
<dbReference type="HAMAP" id="MF_00206">
    <property type="entry name" value="Lipoyl_synth"/>
    <property type="match status" value="1"/>
</dbReference>
<keyword evidence="5 12" id="KW-0808">Transferase</keyword>
<dbReference type="GO" id="GO:0016992">
    <property type="term" value="F:lipoate synthase activity"/>
    <property type="evidence" value="ECO:0007669"/>
    <property type="project" value="UniProtKB-EC"/>
</dbReference>
<evidence type="ECO:0000256" key="6">
    <source>
        <dbReference type="ARBA" id="ARBA00022691"/>
    </source>
</evidence>
<dbReference type="SFLD" id="SFLDG01058">
    <property type="entry name" value="lipoyl_synthase_like"/>
    <property type="match status" value="1"/>
</dbReference>
<dbReference type="FunFam" id="3.20.20.70:FF:000186">
    <property type="entry name" value="Lipoyl synthase"/>
    <property type="match status" value="1"/>
</dbReference>
<dbReference type="PANTHER" id="PTHR10949">
    <property type="entry name" value="LIPOYL SYNTHASE"/>
    <property type="match status" value="1"/>
</dbReference>
<dbReference type="InterPro" id="IPR058240">
    <property type="entry name" value="rSAM_sf"/>
</dbReference>
<evidence type="ECO:0000256" key="8">
    <source>
        <dbReference type="ARBA" id="ARBA00023004"/>
    </source>
</evidence>
<sequence length="281" mass="30802">MIKPPWLRKPQARFADTIFVRKEIAGGGLNTVCSSARCPNMGECFSAGVATFMILGDRCTRNCGFCSVDAGARLAPPDSGEPKRIALAAKRLDLKHVVITSVTRDDLPDGGAKQFATTITAIREENQSATVEVLTPDFNGDETAIDKVANARPDVFNHNVETAPRLYKKVRPSADYRQSLALLERAKSQDPEILTKSGVMLGLGETFDEVVDVLKELRSVSCDIVTIGQYLRPTLKNLEVVEYVRPEVFDELKDVGEGLGFGHVFSAPFVRSSYHAEEALR</sequence>
<comment type="catalytic activity">
    <reaction evidence="10">
        <text>[[Fe-S] cluster scaffold protein carrying a second [4Fe-4S](2+) cluster] + N(6)-octanoyl-L-lysyl-[protein] + 2 oxidized [2Fe-2S]-[ferredoxin] + 2 S-adenosyl-L-methionine + 4 H(+) = [[Fe-S] cluster scaffold protein] + N(6)-[(R)-dihydrolipoyl]-L-lysyl-[protein] + 4 Fe(3+) + 2 hydrogen sulfide + 2 5'-deoxyadenosine + 2 L-methionine + 2 reduced [2Fe-2S]-[ferredoxin]</text>
        <dbReference type="Rhea" id="RHEA:16585"/>
        <dbReference type="Rhea" id="RHEA-COMP:9928"/>
        <dbReference type="Rhea" id="RHEA-COMP:10000"/>
        <dbReference type="Rhea" id="RHEA-COMP:10001"/>
        <dbReference type="Rhea" id="RHEA-COMP:10475"/>
        <dbReference type="Rhea" id="RHEA-COMP:14568"/>
        <dbReference type="Rhea" id="RHEA-COMP:14569"/>
        <dbReference type="ChEBI" id="CHEBI:15378"/>
        <dbReference type="ChEBI" id="CHEBI:17319"/>
        <dbReference type="ChEBI" id="CHEBI:29034"/>
        <dbReference type="ChEBI" id="CHEBI:29919"/>
        <dbReference type="ChEBI" id="CHEBI:33722"/>
        <dbReference type="ChEBI" id="CHEBI:33737"/>
        <dbReference type="ChEBI" id="CHEBI:33738"/>
        <dbReference type="ChEBI" id="CHEBI:57844"/>
        <dbReference type="ChEBI" id="CHEBI:59789"/>
        <dbReference type="ChEBI" id="CHEBI:78809"/>
        <dbReference type="ChEBI" id="CHEBI:83100"/>
        <dbReference type="EC" id="2.8.1.8"/>
    </reaction>
</comment>
<keyword evidence="8" id="KW-0408">Iron</keyword>
<dbReference type="NCBIfam" id="TIGR00510">
    <property type="entry name" value="lipA"/>
    <property type="match status" value="1"/>
</dbReference>
<dbReference type="InterPro" id="IPR013785">
    <property type="entry name" value="Aldolase_TIM"/>
</dbReference>
<evidence type="ECO:0000256" key="10">
    <source>
        <dbReference type="ARBA" id="ARBA00047326"/>
    </source>
</evidence>
<dbReference type="SFLD" id="SFLDF00271">
    <property type="entry name" value="lipoyl_synthase"/>
    <property type="match status" value="1"/>
</dbReference>
<protein>
    <recommendedName>
        <fullName evidence="2">lipoyl synthase</fullName>
        <ecNumber evidence="2">2.8.1.8</ecNumber>
    </recommendedName>
</protein>
<accession>A0A3B1CH03</accession>
<keyword evidence="6" id="KW-0949">S-adenosyl-L-methionine</keyword>
<dbReference type="PIRSF" id="PIRSF005963">
    <property type="entry name" value="Lipoyl_synth"/>
    <property type="match status" value="1"/>
</dbReference>
<evidence type="ECO:0000313" key="12">
    <source>
        <dbReference type="EMBL" id="VAX21920.1"/>
    </source>
</evidence>
<evidence type="ECO:0000256" key="5">
    <source>
        <dbReference type="ARBA" id="ARBA00022679"/>
    </source>
</evidence>
<dbReference type="Gene3D" id="3.20.20.70">
    <property type="entry name" value="Aldolase class I"/>
    <property type="match status" value="1"/>
</dbReference>
<dbReference type="InterPro" id="IPR007197">
    <property type="entry name" value="rSAM"/>
</dbReference>
<keyword evidence="7" id="KW-0479">Metal-binding</keyword>
<dbReference type="PANTHER" id="PTHR10949:SF0">
    <property type="entry name" value="LIPOYL SYNTHASE, MITOCHONDRIAL"/>
    <property type="match status" value="1"/>
</dbReference>
<dbReference type="EMBL" id="UOGE01000070">
    <property type="protein sequence ID" value="VAX21920.1"/>
    <property type="molecule type" value="Genomic_DNA"/>
</dbReference>
<reference evidence="12" key="1">
    <citation type="submission" date="2018-06" db="EMBL/GenBank/DDBJ databases">
        <authorList>
            <person name="Zhirakovskaya E."/>
        </authorList>
    </citation>
    <scope>NUCLEOTIDE SEQUENCE</scope>
</reference>
<evidence type="ECO:0000256" key="3">
    <source>
        <dbReference type="ARBA" id="ARBA00022485"/>
    </source>
</evidence>
<dbReference type="NCBIfam" id="NF004019">
    <property type="entry name" value="PRK05481.1"/>
    <property type="match status" value="1"/>
</dbReference>
<evidence type="ECO:0000256" key="2">
    <source>
        <dbReference type="ARBA" id="ARBA00012237"/>
    </source>
</evidence>
<organism evidence="12">
    <name type="scientific">hydrothermal vent metagenome</name>
    <dbReference type="NCBI Taxonomy" id="652676"/>
    <lineage>
        <taxon>unclassified sequences</taxon>
        <taxon>metagenomes</taxon>
        <taxon>ecological metagenomes</taxon>
    </lineage>
</organism>
<dbReference type="SFLD" id="SFLDS00029">
    <property type="entry name" value="Radical_SAM"/>
    <property type="match status" value="1"/>
</dbReference>
<evidence type="ECO:0000256" key="7">
    <source>
        <dbReference type="ARBA" id="ARBA00022723"/>
    </source>
</evidence>
<evidence type="ECO:0000256" key="1">
    <source>
        <dbReference type="ARBA" id="ARBA00001966"/>
    </source>
</evidence>
<dbReference type="InterPro" id="IPR003698">
    <property type="entry name" value="Lipoyl_synth"/>
</dbReference>
<dbReference type="AlphaFoldDB" id="A0A3B1CH03"/>
<dbReference type="PROSITE" id="PS51918">
    <property type="entry name" value="RADICAL_SAM"/>
    <property type="match status" value="1"/>
</dbReference>
<keyword evidence="3" id="KW-0004">4Fe-4S</keyword>
<dbReference type="NCBIfam" id="NF009544">
    <property type="entry name" value="PRK12928.1"/>
    <property type="match status" value="1"/>
</dbReference>
<dbReference type="GO" id="GO:0046872">
    <property type="term" value="F:metal ion binding"/>
    <property type="evidence" value="ECO:0007669"/>
    <property type="project" value="UniProtKB-KW"/>
</dbReference>
<dbReference type="GO" id="GO:0051539">
    <property type="term" value="F:4 iron, 4 sulfur cluster binding"/>
    <property type="evidence" value="ECO:0007669"/>
    <property type="project" value="UniProtKB-KW"/>
</dbReference>
<keyword evidence="4" id="KW-0963">Cytoplasm</keyword>
<proteinExistence type="inferred from homology"/>
<dbReference type="CDD" id="cd01335">
    <property type="entry name" value="Radical_SAM"/>
    <property type="match status" value="1"/>
</dbReference>